<dbReference type="GO" id="GO:0005664">
    <property type="term" value="C:nuclear origin of replication recognition complex"/>
    <property type="evidence" value="ECO:0007669"/>
    <property type="project" value="InterPro"/>
</dbReference>
<dbReference type="GO" id="GO:0006260">
    <property type="term" value="P:DNA replication"/>
    <property type="evidence" value="ECO:0007669"/>
    <property type="project" value="UniProtKB-KW"/>
</dbReference>
<evidence type="ECO:0000256" key="3">
    <source>
        <dbReference type="ARBA" id="ARBA00022705"/>
    </source>
</evidence>
<dbReference type="InterPro" id="IPR008721">
    <property type="entry name" value="ORC6_cyclin_first"/>
</dbReference>
<protein>
    <recommendedName>
        <fullName evidence="7">ORC6 first cyclin-like domain-containing protein</fullName>
    </recommendedName>
</protein>
<feature type="region of interest" description="Disordered" evidence="6">
    <location>
        <begin position="104"/>
        <end position="165"/>
    </location>
</feature>
<dbReference type="Proteomes" id="UP000030106">
    <property type="component" value="Unassembled WGS sequence"/>
</dbReference>
<accession>A0A0A2VNG3</accession>
<dbReference type="Pfam" id="PF05460">
    <property type="entry name" value="ORC6"/>
    <property type="match status" value="1"/>
</dbReference>
<feature type="compositionally biased region" description="Low complexity" evidence="6">
    <location>
        <begin position="119"/>
        <end position="135"/>
    </location>
</feature>
<feature type="compositionally biased region" description="Polar residues" evidence="6">
    <location>
        <begin position="136"/>
        <end position="149"/>
    </location>
</feature>
<keyword evidence="5" id="KW-0539">Nucleus</keyword>
<dbReference type="HOGENOM" id="CLU_045412_0_0_1"/>
<reference evidence="8 9" key="1">
    <citation type="submission" date="2012-10" db="EMBL/GenBank/DDBJ databases">
        <title>Genome sequencing and analysis of entomopathogenic fungi Beauveria bassiana D1-5.</title>
        <authorList>
            <person name="Li Q."/>
            <person name="Wang L."/>
            <person name="Zhang Z."/>
            <person name="Wang Q."/>
            <person name="Ren J."/>
            <person name="Wang M."/>
            <person name="Xu W."/>
            <person name="Wang J."/>
            <person name="Lu Y."/>
            <person name="Du Q."/>
            <person name="Sun Z."/>
        </authorList>
    </citation>
    <scope>NUCLEOTIDE SEQUENCE [LARGE SCALE GENOMIC DNA]</scope>
    <source>
        <strain evidence="8 9">D1-5</strain>
    </source>
</reference>
<evidence type="ECO:0000313" key="8">
    <source>
        <dbReference type="EMBL" id="KGQ09138.1"/>
    </source>
</evidence>
<evidence type="ECO:0000256" key="4">
    <source>
        <dbReference type="ARBA" id="ARBA00023125"/>
    </source>
</evidence>
<keyword evidence="4" id="KW-0238">DNA-binding</keyword>
<dbReference type="OrthoDB" id="5367324at2759"/>
<evidence type="ECO:0000256" key="2">
    <source>
        <dbReference type="ARBA" id="ARBA00010840"/>
    </source>
</evidence>
<proteinExistence type="inferred from homology"/>
<dbReference type="STRING" id="1245745.A0A0A2VNG3"/>
<organism evidence="8 9">
    <name type="scientific">Beauveria bassiana D1-5</name>
    <dbReference type="NCBI Taxonomy" id="1245745"/>
    <lineage>
        <taxon>Eukaryota</taxon>
        <taxon>Fungi</taxon>
        <taxon>Dikarya</taxon>
        <taxon>Ascomycota</taxon>
        <taxon>Pezizomycotina</taxon>
        <taxon>Sordariomycetes</taxon>
        <taxon>Hypocreomycetidae</taxon>
        <taxon>Hypocreales</taxon>
        <taxon>Cordycipitaceae</taxon>
        <taxon>Beauveria</taxon>
    </lineage>
</organism>
<evidence type="ECO:0000313" key="9">
    <source>
        <dbReference type="Proteomes" id="UP000030106"/>
    </source>
</evidence>
<dbReference type="EMBL" id="ANFO01000499">
    <property type="protein sequence ID" value="KGQ09138.1"/>
    <property type="molecule type" value="Genomic_DNA"/>
</dbReference>
<feature type="domain" description="ORC6 first cyclin-like" evidence="7">
    <location>
        <begin position="10"/>
        <end position="93"/>
    </location>
</feature>
<comment type="subcellular location">
    <subcellularLocation>
        <location evidence="1">Nucleus</location>
    </subcellularLocation>
</comment>
<sequence>MSRQLELALISLMPSYGTDLPPSLVELAGSLLAQSRNQASTLKAEEEIARLYACAHIACDRLKIQLDLPPIEPRPPVPPRIYKRLYAHLDNILPAVASGARRSSGRVRTPVAKFGAEESTASSPSRPLPSRATPTKDQSLRQFRKNTTPIGKKAAAGTDGESQRTGLPPWVAPVIRFFCVETGSKKLAPTILAGTEAILFPGGQKMEEDWAKGQITEALAAVIYHVTIRFQSITNGVPFDNNSYAPIRKEILGILGKARKEVVFVGAEDAGAWDGWTNVKAKDFHAMVEAAQAAEWLDSDWYRGINEVAQNIGDGNVNTDEGDEGAQEGAVRRADTMFQDRYDFLSETRRADYKIWKDTQLARIEKLLAAQGSMDIDTQ</sequence>
<name>A0A0A2VNG3_BEABA</name>
<dbReference type="AlphaFoldDB" id="A0A0A2VNG3"/>
<evidence type="ECO:0000256" key="5">
    <source>
        <dbReference type="ARBA" id="ARBA00023242"/>
    </source>
</evidence>
<evidence type="ECO:0000259" key="7">
    <source>
        <dbReference type="Pfam" id="PF05460"/>
    </source>
</evidence>
<comment type="caution">
    <text evidence="8">The sequence shown here is derived from an EMBL/GenBank/DDBJ whole genome shotgun (WGS) entry which is preliminary data.</text>
</comment>
<keyword evidence="3" id="KW-0235">DNA replication</keyword>
<dbReference type="eggNOG" id="ENOG502SAT1">
    <property type="taxonomic scope" value="Eukaryota"/>
</dbReference>
<evidence type="ECO:0000256" key="6">
    <source>
        <dbReference type="SAM" id="MobiDB-lite"/>
    </source>
</evidence>
<gene>
    <name evidence="8" type="ORF">BBAD15_g5526</name>
</gene>
<evidence type="ECO:0000256" key="1">
    <source>
        <dbReference type="ARBA" id="ARBA00004123"/>
    </source>
</evidence>
<dbReference type="GO" id="GO:0003677">
    <property type="term" value="F:DNA binding"/>
    <property type="evidence" value="ECO:0007669"/>
    <property type="project" value="UniProtKB-KW"/>
</dbReference>
<comment type="similarity">
    <text evidence="2">Belongs to the ORC6 family.</text>
</comment>